<protein>
    <submittedName>
        <fullName evidence="1">Uncharacterized protein</fullName>
    </submittedName>
</protein>
<evidence type="ECO:0000313" key="2">
    <source>
        <dbReference type="Proteomes" id="UP000182489"/>
    </source>
</evidence>
<evidence type="ECO:0000313" key="1">
    <source>
        <dbReference type="EMBL" id="SFX63539.1"/>
    </source>
</evidence>
<reference evidence="1 2" key="1">
    <citation type="submission" date="2016-11" db="EMBL/GenBank/DDBJ databases">
        <authorList>
            <person name="Varghese N."/>
            <person name="Submissions S."/>
        </authorList>
    </citation>
    <scope>NUCLEOTIDE SEQUENCE [LARGE SCALE GENOMIC DNA]</scope>
    <source>
        <strain evidence="1 2">NFR18</strain>
    </source>
</reference>
<comment type="caution">
    <text evidence="1">The sequence shown here is derived from an EMBL/GenBank/DDBJ whole genome shotgun (WGS) entry which is preliminary data.</text>
</comment>
<dbReference type="EMBL" id="FPKH01000002">
    <property type="protein sequence ID" value="SFX63539.1"/>
    <property type="molecule type" value="Genomic_DNA"/>
</dbReference>
<proteinExistence type="predicted"/>
<sequence length="294" mass="31896">MKTTSKQLLPFKQTRRLAAKSQVALAVDDAVRPLLSPPEWSSHKLGAPHDVYGYPSLPTSYKCWPPGESSVVKSGWVQNVALHKEGIACYIIDTSGVYDPAQSGAGIEVIAPTTHATRSLYDAPYVIPAIELSSFDLTHQLLEVKRHLTGVVALQEGCATFAAGIKKLEDRPAALSAVESARFQASGSLTSARAGECLSYDEELLSTESVFSVGQVLVSRITRCGDDGERVELAIPASMQQDLRKETSKQLRSLLSTPISTDQRERAKNLAKKARSAQSSPVTAKFRRMVHATF</sequence>
<accession>A0AB38C882</accession>
<dbReference type="AlphaFoldDB" id="A0AB38C882"/>
<dbReference type="RefSeq" id="WP_139248357.1">
    <property type="nucleotide sequence ID" value="NZ_FPKH01000002.1"/>
</dbReference>
<name>A0AB38C882_9BURK</name>
<organism evidence="1 2">
    <name type="scientific">Janthinobacterium lividum</name>
    <dbReference type="NCBI Taxonomy" id="29581"/>
    <lineage>
        <taxon>Bacteria</taxon>
        <taxon>Pseudomonadati</taxon>
        <taxon>Pseudomonadota</taxon>
        <taxon>Betaproteobacteria</taxon>
        <taxon>Burkholderiales</taxon>
        <taxon>Oxalobacteraceae</taxon>
        <taxon>Janthinobacterium</taxon>
    </lineage>
</organism>
<dbReference type="Proteomes" id="UP000182489">
    <property type="component" value="Unassembled WGS sequence"/>
</dbReference>
<gene>
    <name evidence="1" type="ORF">SAMN03097694_2684</name>
</gene>